<sequence>MIEMIGNFDVGHERPTVKQHVSTLATVSAIQQAFGLDPNAFAFHNELNHEKSCPGHTIDRRLTTSQCAQIAGAK</sequence>
<name>A0A2Z2P1P7_9GAMM</name>
<dbReference type="EMBL" id="CP018632">
    <property type="protein sequence ID" value="ASJ76765.1"/>
    <property type="molecule type" value="Genomic_DNA"/>
</dbReference>
<dbReference type="GO" id="GO:0008745">
    <property type="term" value="F:N-acetylmuramoyl-L-alanine amidase activity"/>
    <property type="evidence" value="ECO:0007669"/>
    <property type="project" value="InterPro"/>
</dbReference>
<accession>A0A2Z2P1P7</accession>
<dbReference type="KEGG" id="gai:IMCC3135_33620"/>
<dbReference type="Gene3D" id="3.40.80.10">
    <property type="entry name" value="Peptidoglycan recognition protein-like"/>
    <property type="match status" value="1"/>
</dbReference>
<organism evidence="1 2">
    <name type="scientific">Granulosicoccus antarcticus IMCC3135</name>
    <dbReference type="NCBI Taxonomy" id="1192854"/>
    <lineage>
        <taxon>Bacteria</taxon>
        <taxon>Pseudomonadati</taxon>
        <taxon>Pseudomonadota</taxon>
        <taxon>Gammaproteobacteria</taxon>
        <taxon>Chromatiales</taxon>
        <taxon>Granulosicoccaceae</taxon>
        <taxon>Granulosicoccus</taxon>
    </lineage>
</organism>
<dbReference type="InterPro" id="IPR036505">
    <property type="entry name" value="Amidase/PGRP_sf"/>
</dbReference>
<dbReference type="Proteomes" id="UP000250079">
    <property type="component" value="Chromosome"/>
</dbReference>
<dbReference type="SUPFAM" id="SSF55846">
    <property type="entry name" value="N-acetylmuramoyl-L-alanine amidase-like"/>
    <property type="match status" value="1"/>
</dbReference>
<protein>
    <submittedName>
        <fullName evidence="1">Uncharacterized protein</fullName>
    </submittedName>
</protein>
<dbReference type="GO" id="GO:0009253">
    <property type="term" value="P:peptidoglycan catabolic process"/>
    <property type="evidence" value="ECO:0007669"/>
    <property type="project" value="InterPro"/>
</dbReference>
<reference evidence="1 2" key="1">
    <citation type="submission" date="2016-12" db="EMBL/GenBank/DDBJ databases">
        <authorList>
            <person name="Song W.-J."/>
            <person name="Kurnit D.M."/>
        </authorList>
    </citation>
    <scope>NUCLEOTIDE SEQUENCE [LARGE SCALE GENOMIC DNA]</scope>
    <source>
        <strain evidence="1 2">IMCC3135</strain>
    </source>
</reference>
<dbReference type="AlphaFoldDB" id="A0A2Z2P1P7"/>
<gene>
    <name evidence="1" type="ORF">IMCC3135_33620</name>
</gene>
<proteinExistence type="predicted"/>
<evidence type="ECO:0000313" key="1">
    <source>
        <dbReference type="EMBL" id="ASJ76765.1"/>
    </source>
</evidence>
<keyword evidence="2" id="KW-1185">Reference proteome</keyword>
<dbReference type="OrthoDB" id="2812205at2"/>
<evidence type="ECO:0000313" key="2">
    <source>
        <dbReference type="Proteomes" id="UP000250079"/>
    </source>
</evidence>